<sequence length="149" mass="17366">MPYEIPWQEIARKNNYQDSKSLLVDWYYIKGRPLREIAEKLKTSAPGVTYEMERLNLPRNGVDYRKGQGAGALIELDPDEEKKWNSLAEKLMQSSMKMLLIIWYYKWGLGLSEVARKLGITEDQVRHKMADYKLPLRKLDMKGGESTNP</sequence>
<proteinExistence type="predicted"/>
<organism evidence="2">
    <name type="scientific">viral metagenome</name>
    <dbReference type="NCBI Taxonomy" id="1070528"/>
    <lineage>
        <taxon>unclassified sequences</taxon>
        <taxon>metagenomes</taxon>
        <taxon>organismal metagenomes</taxon>
    </lineage>
</organism>
<accession>A0A6M3L488</accession>
<protein>
    <submittedName>
        <fullName evidence="2">Putative sigma-70 region domain containing protein</fullName>
    </submittedName>
</protein>
<evidence type="ECO:0000313" key="1">
    <source>
        <dbReference type="EMBL" id="QJA71940.1"/>
    </source>
</evidence>
<name>A0A6M3L488_9ZZZZ</name>
<dbReference type="AlphaFoldDB" id="A0A6M3L488"/>
<evidence type="ECO:0000313" key="2">
    <source>
        <dbReference type="EMBL" id="QJA89119.1"/>
    </source>
</evidence>
<dbReference type="EMBL" id="MT141912">
    <property type="protein sequence ID" value="QJA71940.1"/>
    <property type="molecule type" value="Genomic_DNA"/>
</dbReference>
<gene>
    <name evidence="1" type="ORF">MM415A02969_0008</name>
    <name evidence="2" type="ORF">MM415B02607_0013</name>
</gene>
<reference evidence="2" key="1">
    <citation type="submission" date="2020-03" db="EMBL/GenBank/DDBJ databases">
        <title>The deep terrestrial virosphere.</title>
        <authorList>
            <person name="Holmfeldt K."/>
            <person name="Nilsson E."/>
            <person name="Simone D."/>
            <person name="Lopez-Fernandez M."/>
            <person name="Wu X."/>
            <person name="de Brujin I."/>
            <person name="Lundin D."/>
            <person name="Andersson A."/>
            <person name="Bertilsson S."/>
            <person name="Dopson M."/>
        </authorList>
    </citation>
    <scope>NUCLEOTIDE SEQUENCE</scope>
    <source>
        <strain evidence="1">MM415A02969</strain>
        <strain evidence="2">MM415B02607</strain>
    </source>
</reference>
<dbReference type="EMBL" id="MT142824">
    <property type="protein sequence ID" value="QJA89119.1"/>
    <property type="molecule type" value="Genomic_DNA"/>
</dbReference>